<accession>A0ABP8ZGI2</accession>
<proteinExistence type="predicted"/>
<name>A0ABP8ZGI2_9MICO</name>
<evidence type="ECO:0000313" key="1">
    <source>
        <dbReference type="EMBL" id="GAA4755116.1"/>
    </source>
</evidence>
<gene>
    <name evidence="1" type="ORF">GCM10025783_30330</name>
</gene>
<dbReference type="InterPro" id="IPR038312">
    <property type="entry name" value="DUF5063_sf"/>
</dbReference>
<dbReference type="Gene3D" id="1.20.120.1550">
    <property type="entry name" value="Protein of unknown function DUF5063"/>
    <property type="match status" value="1"/>
</dbReference>
<dbReference type="Pfam" id="PF16702">
    <property type="entry name" value="DUF5063"/>
    <property type="match status" value="1"/>
</dbReference>
<keyword evidence="2" id="KW-1185">Reference proteome</keyword>
<dbReference type="EMBL" id="BAABLP010000008">
    <property type="protein sequence ID" value="GAA4755116.1"/>
    <property type="molecule type" value="Genomic_DNA"/>
</dbReference>
<comment type="caution">
    <text evidence="1">The sequence shown here is derived from an EMBL/GenBank/DDBJ whole genome shotgun (WGS) entry which is preliminary data.</text>
</comment>
<reference evidence="2" key="1">
    <citation type="journal article" date="2019" name="Int. J. Syst. Evol. Microbiol.">
        <title>The Global Catalogue of Microorganisms (GCM) 10K type strain sequencing project: providing services to taxonomists for standard genome sequencing and annotation.</title>
        <authorList>
            <consortium name="The Broad Institute Genomics Platform"/>
            <consortium name="The Broad Institute Genome Sequencing Center for Infectious Disease"/>
            <person name="Wu L."/>
            <person name="Ma J."/>
        </authorList>
    </citation>
    <scope>NUCLEOTIDE SEQUENCE [LARGE SCALE GENOMIC DNA]</scope>
    <source>
        <strain evidence="2">JCM 19015</strain>
    </source>
</reference>
<sequence>MLPVGVTVLTVGRRHSGGMDMREAAEAYCQVIEAARGSNRPQFASDVARTLARAVAAAYDLVSAGIDEEGLGEAAPEPIPHERWLTCFADIASVLTAWDDYWTTLDAYRVDDATGLPDVRALPPADFVVNLSLADALADIWRDLRQGLNAMREGVPADNVAWEWRFSFQTHWGAHAVEALRAIHAQVTS</sequence>
<evidence type="ECO:0000313" key="2">
    <source>
        <dbReference type="Proteomes" id="UP001500121"/>
    </source>
</evidence>
<organism evidence="1 2">
    <name type="scientific">Amnibacterium soli</name>
    <dbReference type="NCBI Taxonomy" id="1282736"/>
    <lineage>
        <taxon>Bacteria</taxon>
        <taxon>Bacillati</taxon>
        <taxon>Actinomycetota</taxon>
        <taxon>Actinomycetes</taxon>
        <taxon>Micrococcales</taxon>
        <taxon>Microbacteriaceae</taxon>
        <taxon>Amnibacterium</taxon>
    </lineage>
</organism>
<protein>
    <recommendedName>
        <fullName evidence="3">DUF5063 domain-containing protein</fullName>
    </recommendedName>
</protein>
<dbReference type="InterPro" id="IPR032025">
    <property type="entry name" value="DUF5063"/>
</dbReference>
<dbReference type="Proteomes" id="UP001500121">
    <property type="component" value="Unassembled WGS sequence"/>
</dbReference>
<evidence type="ECO:0008006" key="3">
    <source>
        <dbReference type="Google" id="ProtNLM"/>
    </source>
</evidence>